<evidence type="ECO:0000313" key="5">
    <source>
        <dbReference type="Proteomes" id="UP000263596"/>
    </source>
</evidence>
<dbReference type="PANTHER" id="PTHR42901">
    <property type="entry name" value="ALCOHOL DEHYDROGENASE"/>
    <property type="match status" value="1"/>
</dbReference>
<comment type="similarity">
    <text evidence="1 3">Belongs to the short-chain dehydrogenases/reductases (SDR) family.</text>
</comment>
<dbReference type="GO" id="GO:0016491">
    <property type="term" value="F:oxidoreductase activity"/>
    <property type="evidence" value="ECO:0007669"/>
    <property type="project" value="UniProtKB-KW"/>
</dbReference>
<evidence type="ECO:0000256" key="3">
    <source>
        <dbReference type="RuleBase" id="RU000363"/>
    </source>
</evidence>
<accession>A0A3D2SKX6</accession>
<dbReference type="Pfam" id="PF00106">
    <property type="entry name" value="adh_short"/>
    <property type="match status" value="1"/>
</dbReference>
<dbReference type="EMBL" id="DPVE01000082">
    <property type="protein sequence ID" value="HCK29442.1"/>
    <property type="molecule type" value="Genomic_DNA"/>
</dbReference>
<dbReference type="PANTHER" id="PTHR42901:SF1">
    <property type="entry name" value="ALCOHOL DEHYDROGENASE"/>
    <property type="match status" value="1"/>
</dbReference>
<proteinExistence type="inferred from homology"/>
<dbReference type="Proteomes" id="UP000263596">
    <property type="component" value="Unassembled WGS sequence"/>
</dbReference>
<evidence type="ECO:0000256" key="2">
    <source>
        <dbReference type="ARBA" id="ARBA00023002"/>
    </source>
</evidence>
<dbReference type="Gene3D" id="3.40.50.720">
    <property type="entry name" value="NAD(P)-binding Rossmann-like Domain"/>
    <property type="match status" value="1"/>
</dbReference>
<protein>
    <submittedName>
        <fullName evidence="4">Short-chain dehydrogenase</fullName>
    </submittedName>
</protein>
<comment type="caution">
    <text evidence="4">The sequence shown here is derived from an EMBL/GenBank/DDBJ whole genome shotgun (WGS) entry which is preliminary data.</text>
</comment>
<dbReference type="RefSeq" id="WP_049174446.1">
    <property type="nucleotide sequence ID" value="NZ_BKFK01000005.1"/>
</dbReference>
<evidence type="ECO:0000313" key="4">
    <source>
        <dbReference type="EMBL" id="HCK29442.1"/>
    </source>
</evidence>
<dbReference type="PRINTS" id="PR00081">
    <property type="entry name" value="GDHRDH"/>
</dbReference>
<keyword evidence="2" id="KW-0560">Oxidoreductase</keyword>
<gene>
    <name evidence="4" type="ORF">DHW29_04120</name>
</gene>
<name>A0A3D2SKX6_9GAMM</name>
<reference evidence="4 5" key="1">
    <citation type="journal article" date="2018" name="Nat. Biotechnol.">
        <title>A standardized bacterial taxonomy based on genome phylogeny substantially revises the tree of life.</title>
        <authorList>
            <person name="Parks D.H."/>
            <person name="Chuvochina M."/>
            <person name="Waite D.W."/>
            <person name="Rinke C."/>
            <person name="Skarshewski A."/>
            <person name="Chaumeil P.A."/>
            <person name="Hugenholtz P."/>
        </authorList>
    </citation>
    <scope>NUCLEOTIDE SEQUENCE [LARGE SCALE GENOMIC DNA]</scope>
    <source>
        <strain evidence="4">UBA9669</strain>
    </source>
</reference>
<dbReference type="SUPFAM" id="SSF51735">
    <property type="entry name" value="NAD(P)-binding Rossmann-fold domains"/>
    <property type="match status" value="1"/>
</dbReference>
<dbReference type="AlphaFoldDB" id="A0A3D2SKX6"/>
<dbReference type="InterPro" id="IPR002347">
    <property type="entry name" value="SDR_fam"/>
</dbReference>
<dbReference type="InterPro" id="IPR036291">
    <property type="entry name" value="NAD(P)-bd_dom_sf"/>
</dbReference>
<organism evidence="4 5">
    <name type="scientific">Acinetobacter ursingii</name>
    <dbReference type="NCBI Taxonomy" id="108980"/>
    <lineage>
        <taxon>Bacteria</taxon>
        <taxon>Pseudomonadati</taxon>
        <taxon>Pseudomonadota</taxon>
        <taxon>Gammaproteobacteria</taxon>
        <taxon>Moraxellales</taxon>
        <taxon>Moraxellaceae</taxon>
        <taxon>Acinetobacter</taxon>
    </lineage>
</organism>
<dbReference type="NCBIfam" id="NF006776">
    <property type="entry name" value="PRK09291.1"/>
    <property type="match status" value="1"/>
</dbReference>
<sequence length="283" mass="31977">MSKKILITGAGSGFGKSVAFKLAKLGYEVIATVEAVAQIQTLKDEAHQQELNIQFEKLDITNDIDREFISNFEIDILLNNAGISEGGAVVDIPEYRLREQFEVNVFGTILLTQKFAKQFVERKSGKIIFISSVAGLTTDPFTGAYSASKHAIEAFAEALNKELHEYNVKIATVNPGPILTGFNDRMFETWKHWYPEDQANTVFDYSQLAFPHKQYDPEQVSDIIVRVVTEEQKTYRNLAPKEIEADAKKQMAEKWDRLIHTDAKRDPLVEDAYTLEPETPNGK</sequence>
<evidence type="ECO:0000256" key="1">
    <source>
        <dbReference type="ARBA" id="ARBA00006484"/>
    </source>
</evidence>
<dbReference type="PRINTS" id="PR00080">
    <property type="entry name" value="SDRFAMILY"/>
</dbReference>